<name>A0A3A1P849_9SPHN</name>
<keyword evidence="3" id="KW-1185">Reference proteome</keyword>
<dbReference type="AlphaFoldDB" id="A0A3A1P849"/>
<dbReference type="RefSeq" id="WP_119592132.1">
    <property type="nucleotide sequence ID" value="NZ_QXFM01000057.1"/>
</dbReference>
<feature type="region of interest" description="Disordered" evidence="1">
    <location>
        <begin position="16"/>
        <end position="47"/>
    </location>
</feature>
<proteinExistence type="predicted"/>
<gene>
    <name evidence="2" type="ORF">D2V17_05745</name>
</gene>
<evidence type="ECO:0000256" key="1">
    <source>
        <dbReference type="SAM" id="MobiDB-lite"/>
    </source>
</evidence>
<dbReference type="EMBL" id="QXFM01000057">
    <property type="protein sequence ID" value="RIV89767.1"/>
    <property type="molecule type" value="Genomic_DNA"/>
</dbReference>
<comment type="caution">
    <text evidence="2">The sequence shown here is derived from an EMBL/GenBank/DDBJ whole genome shotgun (WGS) entry which is preliminary data.</text>
</comment>
<dbReference type="Proteomes" id="UP000265366">
    <property type="component" value="Unassembled WGS sequence"/>
</dbReference>
<organism evidence="2 3">
    <name type="scientific">Aurantiacibacter xanthus</name>
    <dbReference type="NCBI Taxonomy" id="1784712"/>
    <lineage>
        <taxon>Bacteria</taxon>
        <taxon>Pseudomonadati</taxon>
        <taxon>Pseudomonadota</taxon>
        <taxon>Alphaproteobacteria</taxon>
        <taxon>Sphingomonadales</taxon>
        <taxon>Erythrobacteraceae</taxon>
        <taxon>Aurantiacibacter</taxon>
    </lineage>
</organism>
<reference evidence="2 3" key="1">
    <citation type="submission" date="2018-08" db="EMBL/GenBank/DDBJ databases">
        <title>Erythrobacter zhengii sp.nov., a bacterium isolated from deep-sea sediment.</title>
        <authorList>
            <person name="Fang C."/>
            <person name="Wu Y.-H."/>
            <person name="Sun C."/>
            <person name="Wang H."/>
            <person name="Cheng H."/>
            <person name="Meng F.-X."/>
            <person name="Wang C.-S."/>
            <person name="Xu X.-W."/>
        </authorList>
    </citation>
    <scope>NUCLEOTIDE SEQUENCE [LARGE SCALE GENOMIC DNA]</scope>
    <source>
        <strain evidence="2 3">CCTCC AB 2015396</strain>
    </source>
</reference>
<protein>
    <submittedName>
        <fullName evidence="2">Uncharacterized protein</fullName>
    </submittedName>
</protein>
<dbReference type="OrthoDB" id="10017468at2"/>
<evidence type="ECO:0000313" key="2">
    <source>
        <dbReference type="EMBL" id="RIV89767.1"/>
    </source>
</evidence>
<sequence>MRNALALDLTSIRPVAAAGDLPPPDATAPTLSGPANSADGTSAMTGSIDTNEGTGTLFWYLSASAAPPDAGDLMSGTGAVIAGSQPVTAAGVQTIAASGLAPGTAYYTHFLHRDAAGNSSAIASADGFTTEAITPASSREFCDVAANAADRSTYTFPAMSIGAPSATRYVVVCLAWRAVESWRRVNSVSIGGVSAMRAVETRDTGGGNLSVAEIWAAHVPVGSAADVVVSLSDTVVRLGAATYRLEGIARAVPDHVGEAATLSAASHVIGVHFNGNLPCSISTASDDLAPMTLAISAGDGGGGKSSWRGLTKDSDLAIEALSTTFSPIAVAAWHQT</sequence>
<evidence type="ECO:0000313" key="3">
    <source>
        <dbReference type="Proteomes" id="UP000265366"/>
    </source>
</evidence>
<accession>A0A3A1P849</accession>
<feature type="compositionally biased region" description="Polar residues" evidence="1">
    <location>
        <begin position="29"/>
        <end position="47"/>
    </location>
</feature>